<comment type="caution">
    <text evidence="2">The sequence shown here is derived from an EMBL/GenBank/DDBJ whole genome shotgun (WGS) entry which is preliminary data.</text>
</comment>
<sequence length="84" mass="9115">MYFIAVGTDVRPEEFGPFMAEEAAVLAELRAEGTVKSVFKRVAGGGVYTIVEAATPDEARRQLGRLPLVREGMLAFALTEVVEL</sequence>
<organism evidence="2 3">
    <name type="scientific">Plantactinospora soyae</name>
    <dbReference type="NCBI Taxonomy" id="1544732"/>
    <lineage>
        <taxon>Bacteria</taxon>
        <taxon>Bacillati</taxon>
        <taxon>Actinomycetota</taxon>
        <taxon>Actinomycetes</taxon>
        <taxon>Micromonosporales</taxon>
        <taxon>Micromonosporaceae</taxon>
        <taxon>Plantactinospora</taxon>
    </lineage>
</organism>
<evidence type="ECO:0000313" key="3">
    <source>
        <dbReference type="Proteomes" id="UP000649753"/>
    </source>
</evidence>
<dbReference type="AlphaFoldDB" id="A0A927R1F0"/>
<proteinExistence type="predicted"/>
<dbReference type="EMBL" id="JADBEB010000001">
    <property type="protein sequence ID" value="MBE1489643.1"/>
    <property type="molecule type" value="Genomic_DNA"/>
</dbReference>
<reference evidence="2" key="1">
    <citation type="submission" date="2020-10" db="EMBL/GenBank/DDBJ databases">
        <title>Sequencing the genomes of 1000 actinobacteria strains.</title>
        <authorList>
            <person name="Klenk H.-P."/>
        </authorList>
    </citation>
    <scope>NUCLEOTIDE SEQUENCE</scope>
    <source>
        <strain evidence="2">DSM 46832</strain>
    </source>
</reference>
<dbReference type="SUPFAM" id="SSF54909">
    <property type="entry name" value="Dimeric alpha+beta barrel"/>
    <property type="match status" value="1"/>
</dbReference>
<evidence type="ECO:0000259" key="1">
    <source>
        <dbReference type="Pfam" id="PF02426"/>
    </source>
</evidence>
<gene>
    <name evidence="2" type="ORF">H4W31_005281</name>
</gene>
<protein>
    <submittedName>
        <fullName evidence="2">Muconolactone delta-isomerase</fullName>
    </submittedName>
</protein>
<dbReference type="InterPro" id="IPR011008">
    <property type="entry name" value="Dimeric_a/b-barrel"/>
</dbReference>
<name>A0A927R1F0_9ACTN</name>
<dbReference type="Gene3D" id="3.30.70.1060">
    <property type="entry name" value="Dimeric alpha+beta barrel"/>
    <property type="match status" value="1"/>
</dbReference>
<dbReference type="RefSeq" id="WP_192769082.1">
    <property type="nucleotide sequence ID" value="NZ_JADBEB010000001.1"/>
</dbReference>
<accession>A0A927R1F0</accession>
<evidence type="ECO:0000313" key="2">
    <source>
        <dbReference type="EMBL" id="MBE1489643.1"/>
    </source>
</evidence>
<feature type="domain" description="Muconolactone isomerase" evidence="1">
    <location>
        <begin position="5"/>
        <end position="69"/>
    </location>
</feature>
<keyword evidence="3" id="KW-1185">Reference proteome</keyword>
<dbReference type="Proteomes" id="UP000649753">
    <property type="component" value="Unassembled WGS sequence"/>
</dbReference>
<dbReference type="InterPro" id="IPR026029">
    <property type="entry name" value="MLI_dom"/>
</dbReference>
<dbReference type="Pfam" id="PF02426">
    <property type="entry name" value="MIase"/>
    <property type="match status" value="1"/>
</dbReference>